<dbReference type="STRING" id="6337.A0A0V0XFB0"/>
<proteinExistence type="predicted"/>
<comment type="caution">
    <text evidence="1">The sequence shown here is derived from an EMBL/GenBank/DDBJ whole genome shotgun (WGS) entry which is preliminary data.</text>
</comment>
<protein>
    <submittedName>
        <fullName evidence="1">Uncharacterized protein</fullName>
    </submittedName>
</protein>
<organism evidence="1 2">
    <name type="scientific">Trichinella pseudospiralis</name>
    <name type="common">Parasitic roundworm</name>
    <dbReference type="NCBI Taxonomy" id="6337"/>
    <lineage>
        <taxon>Eukaryota</taxon>
        <taxon>Metazoa</taxon>
        <taxon>Ecdysozoa</taxon>
        <taxon>Nematoda</taxon>
        <taxon>Enoplea</taxon>
        <taxon>Dorylaimia</taxon>
        <taxon>Trichinellida</taxon>
        <taxon>Trichinellidae</taxon>
        <taxon>Trichinella</taxon>
    </lineage>
</organism>
<dbReference type="Proteomes" id="UP000054815">
    <property type="component" value="Unassembled WGS sequence"/>
</dbReference>
<gene>
    <name evidence="1" type="ORF">T4E_11027</name>
</gene>
<evidence type="ECO:0000313" key="1">
    <source>
        <dbReference type="EMBL" id="KRX86526.1"/>
    </source>
</evidence>
<accession>A0A0V0XFB0</accession>
<dbReference type="EMBL" id="JYDU01000363">
    <property type="protein sequence ID" value="KRX86526.1"/>
    <property type="molecule type" value="Genomic_DNA"/>
</dbReference>
<reference evidence="1 2" key="1">
    <citation type="submission" date="2015-01" db="EMBL/GenBank/DDBJ databases">
        <title>Evolution of Trichinella species and genotypes.</title>
        <authorList>
            <person name="Korhonen P.K."/>
            <person name="Edoardo P."/>
            <person name="Giuseppe L.R."/>
            <person name="Gasser R.B."/>
        </authorList>
    </citation>
    <scope>NUCLEOTIDE SEQUENCE [LARGE SCALE GENOMIC DNA]</scope>
    <source>
        <strain evidence="1">ISS141</strain>
    </source>
</reference>
<sequence>MERMKMFLKQTNSLPVTYAIPADSILSHLLEHFTFENTELDFTGPYHMASTQLTQLLNAVKARTEWLDLLTLKQLKELMHTGKFYELAV</sequence>
<dbReference type="AlphaFoldDB" id="A0A0V0XFB0"/>
<name>A0A0V0XFB0_TRIPS</name>
<evidence type="ECO:0000313" key="2">
    <source>
        <dbReference type="Proteomes" id="UP000054815"/>
    </source>
</evidence>